<accession>A0A3B1CSE7</accession>
<dbReference type="Pfam" id="PF09374">
    <property type="entry name" value="PG_binding_3"/>
    <property type="match status" value="1"/>
</dbReference>
<dbReference type="Gene3D" id="1.20.141.10">
    <property type="entry name" value="Chitosanase, subunit A, domain 1"/>
    <property type="match status" value="1"/>
</dbReference>
<feature type="domain" description="TtsA-like Glycoside hydrolase family 108" evidence="1">
    <location>
        <begin position="9"/>
        <end position="97"/>
    </location>
</feature>
<evidence type="ECO:0000259" key="1">
    <source>
        <dbReference type="Pfam" id="PF05838"/>
    </source>
</evidence>
<gene>
    <name evidence="3" type="ORF">MNBD_NITROSPIRAE01-400</name>
</gene>
<dbReference type="EMBL" id="UOGF01000050">
    <property type="protein sequence ID" value="VAX29411.1"/>
    <property type="molecule type" value="Genomic_DNA"/>
</dbReference>
<dbReference type="InterPro" id="IPR008565">
    <property type="entry name" value="TtsA-like_GH18_dom"/>
</dbReference>
<organism evidence="3">
    <name type="scientific">hydrothermal vent metagenome</name>
    <dbReference type="NCBI Taxonomy" id="652676"/>
    <lineage>
        <taxon>unclassified sequences</taxon>
        <taxon>metagenomes</taxon>
        <taxon>ecological metagenomes</taxon>
    </lineage>
</organism>
<dbReference type="InterPro" id="IPR018537">
    <property type="entry name" value="Peptidoglycan-bd_3"/>
</dbReference>
<evidence type="ECO:0000313" key="3">
    <source>
        <dbReference type="EMBL" id="VAX29411.1"/>
    </source>
</evidence>
<dbReference type="Pfam" id="PF05838">
    <property type="entry name" value="Glyco_hydro_108"/>
    <property type="match status" value="1"/>
</dbReference>
<protein>
    <submittedName>
        <fullName evidence="3">Uncharacterized protein</fullName>
    </submittedName>
</protein>
<dbReference type="AlphaFoldDB" id="A0A3B1CSE7"/>
<dbReference type="SUPFAM" id="SSF53955">
    <property type="entry name" value="Lysozyme-like"/>
    <property type="match status" value="1"/>
</dbReference>
<evidence type="ECO:0000259" key="2">
    <source>
        <dbReference type="Pfam" id="PF09374"/>
    </source>
</evidence>
<proteinExistence type="predicted"/>
<feature type="domain" description="Peptidoglycan binding" evidence="2">
    <location>
        <begin position="102"/>
        <end position="166"/>
    </location>
</feature>
<reference evidence="3" key="1">
    <citation type="submission" date="2018-06" db="EMBL/GenBank/DDBJ databases">
        <authorList>
            <person name="Zhirakovskaya E."/>
        </authorList>
    </citation>
    <scope>NUCLEOTIDE SEQUENCE</scope>
</reference>
<sequence>MTNFSPAFEKMIRNEGGYVLHEVKGDRGGQTYAGVARKFHPNWGGWSYIDQGDTDNPALSEAVRAFYEKNFWDRIKGAKIKDQNVAETIFDFAVNAGVKTASKLVQLVVGAVPDGIIGPNTIERVNKQDPEVFILKYALTKVTRYAEICNRNRSQNKFLLGWINRTIKGLT</sequence>
<name>A0A3B1CSE7_9ZZZZ</name>
<dbReference type="InterPro" id="IPR023346">
    <property type="entry name" value="Lysozyme-like_dom_sf"/>
</dbReference>